<proteinExistence type="predicted"/>
<organism evidence="1 2">
    <name type="scientific">Tothia fuscella</name>
    <dbReference type="NCBI Taxonomy" id="1048955"/>
    <lineage>
        <taxon>Eukaryota</taxon>
        <taxon>Fungi</taxon>
        <taxon>Dikarya</taxon>
        <taxon>Ascomycota</taxon>
        <taxon>Pezizomycotina</taxon>
        <taxon>Dothideomycetes</taxon>
        <taxon>Pleosporomycetidae</taxon>
        <taxon>Venturiales</taxon>
        <taxon>Cylindrosympodiaceae</taxon>
        <taxon>Tothia</taxon>
    </lineage>
</organism>
<evidence type="ECO:0000313" key="1">
    <source>
        <dbReference type="EMBL" id="KAF2433396.1"/>
    </source>
</evidence>
<protein>
    <submittedName>
        <fullName evidence="1">Uncharacterized protein</fullName>
    </submittedName>
</protein>
<dbReference type="Proteomes" id="UP000800235">
    <property type="component" value="Unassembled WGS sequence"/>
</dbReference>
<dbReference type="OrthoDB" id="10254945at2759"/>
<dbReference type="AlphaFoldDB" id="A0A9P4NX91"/>
<sequence>MALDLRISFTDNDEAVARMTECWRTAEGVQVEKKDLGELYQLHDGQWTPWNANKTEVEALIPVALIEIKEWYLDYGLSKFSEASSQHQATFLFGLAHTLGHELAHVAWFHAREQQRREVKTKAEPFHDIADPEAEWGWSWESRILPRYKDQPIIVNWADVGFHDAAMVWAPWVTPVGDGSAWEDKSGEENNICGFGLRPFFSKAVWDRVVASPDGLAEVRKLFDPCHIGHNKSACHSGEHIDHDGDSVMI</sequence>
<comment type="caution">
    <text evidence="1">The sequence shown here is derived from an EMBL/GenBank/DDBJ whole genome shotgun (WGS) entry which is preliminary data.</text>
</comment>
<accession>A0A9P4NX91</accession>
<reference evidence="1" key="1">
    <citation type="journal article" date="2020" name="Stud. Mycol.">
        <title>101 Dothideomycetes genomes: a test case for predicting lifestyles and emergence of pathogens.</title>
        <authorList>
            <person name="Haridas S."/>
            <person name="Albert R."/>
            <person name="Binder M."/>
            <person name="Bloem J."/>
            <person name="Labutti K."/>
            <person name="Salamov A."/>
            <person name="Andreopoulos B."/>
            <person name="Baker S."/>
            <person name="Barry K."/>
            <person name="Bills G."/>
            <person name="Bluhm B."/>
            <person name="Cannon C."/>
            <person name="Castanera R."/>
            <person name="Culley D."/>
            <person name="Daum C."/>
            <person name="Ezra D."/>
            <person name="Gonzalez J."/>
            <person name="Henrissat B."/>
            <person name="Kuo A."/>
            <person name="Liang C."/>
            <person name="Lipzen A."/>
            <person name="Lutzoni F."/>
            <person name="Magnuson J."/>
            <person name="Mondo S."/>
            <person name="Nolan M."/>
            <person name="Ohm R."/>
            <person name="Pangilinan J."/>
            <person name="Park H.-J."/>
            <person name="Ramirez L."/>
            <person name="Alfaro M."/>
            <person name="Sun H."/>
            <person name="Tritt A."/>
            <person name="Yoshinaga Y."/>
            <person name="Zwiers L.-H."/>
            <person name="Turgeon B."/>
            <person name="Goodwin S."/>
            <person name="Spatafora J."/>
            <person name="Crous P."/>
            <person name="Grigoriev I."/>
        </authorList>
    </citation>
    <scope>NUCLEOTIDE SEQUENCE</scope>
    <source>
        <strain evidence="1">CBS 130266</strain>
    </source>
</reference>
<dbReference type="EMBL" id="MU007021">
    <property type="protein sequence ID" value="KAF2433396.1"/>
    <property type="molecule type" value="Genomic_DNA"/>
</dbReference>
<name>A0A9P4NX91_9PEZI</name>
<keyword evidence="2" id="KW-1185">Reference proteome</keyword>
<evidence type="ECO:0000313" key="2">
    <source>
        <dbReference type="Proteomes" id="UP000800235"/>
    </source>
</evidence>
<gene>
    <name evidence="1" type="ORF">EJ08DRAFT_77808</name>
</gene>